<dbReference type="SUPFAM" id="SSF50156">
    <property type="entry name" value="PDZ domain-like"/>
    <property type="match status" value="1"/>
</dbReference>
<dbReference type="Ensembl" id="ENSMZET00005039179.1">
    <property type="protein sequence ID" value="ENSMZEP00005037831.1"/>
    <property type="gene ID" value="ENSMZEG00005028225.1"/>
</dbReference>
<name>A0A3P9DUJ7_9CICH</name>
<evidence type="ECO:0000256" key="1">
    <source>
        <dbReference type="ARBA" id="ARBA00004123"/>
    </source>
</evidence>
<feature type="region of interest" description="Disordered" evidence="3">
    <location>
        <begin position="1001"/>
        <end position="1020"/>
    </location>
</feature>
<evidence type="ECO:0000256" key="2">
    <source>
        <dbReference type="ARBA" id="ARBA00023242"/>
    </source>
</evidence>
<dbReference type="GeneTree" id="ENSGT00940000165073"/>
<dbReference type="SMART" id="SM00228">
    <property type="entry name" value="PDZ"/>
    <property type="match status" value="1"/>
</dbReference>
<sequence length="1265" mass="137134">MTVLFLHWQEAESPESEVIVKTAKDGCAEGLIYGGGGKEGIFIKEVVPESPASKNLKLKEGDQILSATVYFDNMSYEDAIQILEHAQAYKLKLCLKRKPEITETEPAIESDVIPVTILKVVCSNSLLVKMPTFHLPKLGIGITSATAKVPDMDKCIKIDGADISIPEEVLEVNIAAPSTELKEPSISLKTSGYEHEVKGSKFKLPSLGFSVHQDKAPDIDLSSSKQDVHITLPEATAEVKLHDVEVEKPSVETEIEAPEFKVETKDKKGSPSKFKMPPFQLPKFGIGITSATAEVPDMEKGIKIEGADIEIPEEVLEVNIAAPSTELKELPISLETSESEYDGKGSKFKLPSLGLSVPKRKGPDTDLSLSKKDVDVTLPEAKAKVTLPDMEVETEAPEFKVETKDKKGSPSKFKMPTFKLPKFGARDTSATAEVPDMDKGIKIDGGDISIPEEVLEVNIAAPSTEFKEPSLTLKTTGAEREGKGSKFKLPSLGLSVPETKVPDIDLSLSKKDVDVTYPEAKAEAKLPDFEVEKPSVEVETEAPEFKVETKDKKGSPSKFKMPTFKLPKFGIGIPSATAKVPDLDTDVKVDGGDISIPEEVLEVNIAAPSTEFKEPSLTLKTAGAEHEGKGSKFKLPSLGLSVPQAKGADIDLSLSEKDVEVTLPEAKAEVKLRDVEIEKSSVEVEIEFKMPTFQLPKFGVGITSTTAEVPDMEKGIKIDGADIEIPEEVLEVNIAAPSTEFKEPSLTLKTAGAEHEGKGSKFKLPIKLRDVEIEKPCVEVEIEAPEIKTETKGKKGSPSSLRCQHSKFQNLEWCHKCNSRGTDMDKGIKIDGADIKIPEEVLEVGVAAPSTELKEPSISLKTSGYEHEIKGSKFKLPSLGLSVPQAKGPDINLSLSKKDVDITLPEAKAEVKLPDVEVEKPCVEVEIEAPEIKIETKGKKGSPSKFKMPTFQLPKFGVGVTSATAEVPDMDKGIKIDGADIEIPEEVLEVNIAAPSTDLKEPSISLKTSGSEHEGKGSKFKLPSLGLSVTKTKGPDIDLSLSKKDVDAALPEAKAEIKLPDVEVEKPSVEVEIEVPEFKVETKDKKGSPSKFKMPTFKLPRFGIGIPSATAKVPDLDTDVKVDGGDMSIPEEVLKVNIAAPSTEFKEPSLTLKTTGAEHEGKGSKFKLPSLGLSVPQAKGPDINLSLSKKDVDVTLPEAKAEVKLRDVEIEKPCVEVEIEAPEIKIETKGKKGSPSKFKMPTFQIPNLEWVSQVQQQRYRIWTKA</sequence>
<dbReference type="STRING" id="106582.ENSMZEP00005037831"/>
<organism evidence="5 6">
    <name type="scientific">Maylandia zebra</name>
    <name type="common">zebra mbuna</name>
    <dbReference type="NCBI Taxonomy" id="106582"/>
    <lineage>
        <taxon>Eukaryota</taxon>
        <taxon>Metazoa</taxon>
        <taxon>Chordata</taxon>
        <taxon>Craniata</taxon>
        <taxon>Vertebrata</taxon>
        <taxon>Euteleostomi</taxon>
        <taxon>Actinopterygii</taxon>
        <taxon>Neopterygii</taxon>
        <taxon>Teleostei</taxon>
        <taxon>Neoteleostei</taxon>
        <taxon>Acanthomorphata</taxon>
        <taxon>Ovalentaria</taxon>
        <taxon>Cichlomorphae</taxon>
        <taxon>Cichliformes</taxon>
        <taxon>Cichlidae</taxon>
        <taxon>African cichlids</taxon>
        <taxon>Pseudocrenilabrinae</taxon>
        <taxon>Haplochromini</taxon>
        <taxon>Maylandia</taxon>
        <taxon>Maylandia zebra complex</taxon>
    </lineage>
</organism>
<dbReference type="AlphaFoldDB" id="A0A3P9DUJ7"/>
<reference evidence="5" key="2">
    <citation type="submission" date="2025-09" db="UniProtKB">
        <authorList>
            <consortium name="Ensembl"/>
        </authorList>
    </citation>
    <scope>IDENTIFICATION</scope>
</reference>
<accession>A0A3P9DUJ7</accession>
<dbReference type="PANTHER" id="PTHR23348:SF41">
    <property type="entry name" value="NEUROBLAST DIFFERENTIATION-ASSOCIATED PROTEIN AHNAK"/>
    <property type="match status" value="1"/>
</dbReference>
<dbReference type="CDD" id="cd00136">
    <property type="entry name" value="PDZ_canonical"/>
    <property type="match status" value="1"/>
</dbReference>
<protein>
    <recommendedName>
        <fullName evidence="4">PDZ domain-containing protein</fullName>
    </recommendedName>
</protein>
<dbReference type="GO" id="GO:0043034">
    <property type="term" value="C:costamere"/>
    <property type="evidence" value="ECO:0007669"/>
    <property type="project" value="TreeGrafter"/>
</dbReference>
<feature type="domain" description="PDZ" evidence="4">
    <location>
        <begin position="17"/>
        <end position="86"/>
    </location>
</feature>
<dbReference type="GO" id="GO:0005634">
    <property type="term" value="C:nucleus"/>
    <property type="evidence" value="ECO:0007669"/>
    <property type="project" value="UniProtKB-SubCell"/>
</dbReference>
<dbReference type="PANTHER" id="PTHR23348">
    <property type="entry name" value="PERIAXIN/AHNAK"/>
    <property type="match status" value="1"/>
</dbReference>
<keyword evidence="2" id="KW-0539">Nucleus</keyword>
<dbReference type="InterPro" id="IPR001478">
    <property type="entry name" value="PDZ"/>
</dbReference>
<reference evidence="5" key="1">
    <citation type="submission" date="2025-08" db="UniProtKB">
        <authorList>
            <consortium name="Ensembl"/>
        </authorList>
    </citation>
    <scope>IDENTIFICATION</scope>
</reference>
<dbReference type="Pfam" id="PF00595">
    <property type="entry name" value="PDZ"/>
    <property type="match status" value="1"/>
</dbReference>
<evidence type="ECO:0000313" key="6">
    <source>
        <dbReference type="Proteomes" id="UP000265160"/>
    </source>
</evidence>
<dbReference type="Gene3D" id="2.30.42.10">
    <property type="match status" value="1"/>
</dbReference>
<dbReference type="Proteomes" id="UP000265160">
    <property type="component" value="Unplaced"/>
</dbReference>
<dbReference type="GO" id="GO:0043484">
    <property type="term" value="P:regulation of RNA splicing"/>
    <property type="evidence" value="ECO:0007669"/>
    <property type="project" value="TreeGrafter"/>
</dbReference>
<evidence type="ECO:0000313" key="5">
    <source>
        <dbReference type="Ensembl" id="ENSMZEP00005037831.1"/>
    </source>
</evidence>
<dbReference type="PROSITE" id="PS50106">
    <property type="entry name" value="PDZ"/>
    <property type="match status" value="1"/>
</dbReference>
<evidence type="ECO:0000259" key="4">
    <source>
        <dbReference type="PROSITE" id="PS50106"/>
    </source>
</evidence>
<dbReference type="InterPro" id="IPR036034">
    <property type="entry name" value="PDZ_sf"/>
</dbReference>
<dbReference type="InterPro" id="IPR052082">
    <property type="entry name" value="Myelin_sheath_structural"/>
</dbReference>
<evidence type="ECO:0000256" key="3">
    <source>
        <dbReference type="SAM" id="MobiDB-lite"/>
    </source>
</evidence>
<keyword evidence="6" id="KW-1185">Reference proteome</keyword>
<comment type="subcellular location">
    <subcellularLocation>
        <location evidence="1">Nucleus</location>
    </subcellularLocation>
</comment>
<proteinExistence type="predicted"/>